<keyword evidence="2 3" id="KW-0067">ATP-binding</keyword>
<feature type="binding site" evidence="3">
    <location>
        <begin position="648"/>
        <end position="655"/>
    </location>
    <ligand>
        <name>ATP</name>
        <dbReference type="ChEBI" id="CHEBI:30616"/>
    </ligand>
</feature>
<comment type="caution">
    <text evidence="7">The sequence shown here is derived from an EMBL/GenBank/DDBJ whole genome shotgun (WGS) entry which is preliminary data.</text>
</comment>
<dbReference type="InterPro" id="IPR002543">
    <property type="entry name" value="FtsK_dom"/>
</dbReference>
<keyword evidence="5" id="KW-1133">Transmembrane helix</keyword>
<feature type="coiled-coil region" evidence="4">
    <location>
        <begin position="285"/>
        <end position="312"/>
    </location>
</feature>
<feature type="domain" description="FtsK" evidence="6">
    <location>
        <begin position="976"/>
        <end position="1170"/>
    </location>
</feature>
<dbReference type="RefSeq" id="WP_221026190.1">
    <property type="nucleotide sequence ID" value="NZ_JAIEZQ010000003.1"/>
</dbReference>
<evidence type="ECO:0000256" key="5">
    <source>
        <dbReference type="SAM" id="Phobius"/>
    </source>
</evidence>
<evidence type="ECO:0000313" key="7">
    <source>
        <dbReference type="EMBL" id="MBY9076380.1"/>
    </source>
</evidence>
<dbReference type="PANTHER" id="PTHR22683">
    <property type="entry name" value="SPORULATION PROTEIN RELATED"/>
    <property type="match status" value="1"/>
</dbReference>
<dbReference type="InterPro" id="IPR050206">
    <property type="entry name" value="FtsK/SpoIIIE/SftA"/>
</dbReference>
<name>A0ABS7RMU1_9ACTN</name>
<dbReference type="InterPro" id="IPR003593">
    <property type="entry name" value="AAA+_ATPase"/>
</dbReference>
<evidence type="ECO:0000313" key="8">
    <source>
        <dbReference type="Proteomes" id="UP000754710"/>
    </source>
</evidence>
<accession>A0ABS7RMU1</accession>
<evidence type="ECO:0000259" key="6">
    <source>
        <dbReference type="PROSITE" id="PS50901"/>
    </source>
</evidence>
<evidence type="ECO:0000256" key="1">
    <source>
        <dbReference type="ARBA" id="ARBA00022741"/>
    </source>
</evidence>
<dbReference type="PROSITE" id="PS50901">
    <property type="entry name" value="FTSK"/>
    <property type="match status" value="2"/>
</dbReference>
<dbReference type="Gene3D" id="3.40.50.300">
    <property type="entry name" value="P-loop containing nucleotide triphosphate hydrolases"/>
    <property type="match status" value="4"/>
</dbReference>
<dbReference type="PANTHER" id="PTHR22683:SF1">
    <property type="entry name" value="TYPE VII SECRETION SYSTEM PROTEIN ESSC"/>
    <property type="match status" value="1"/>
</dbReference>
<dbReference type="EMBL" id="JAIEZQ010000003">
    <property type="protein sequence ID" value="MBY9076380.1"/>
    <property type="molecule type" value="Genomic_DNA"/>
</dbReference>
<dbReference type="SUPFAM" id="SSF52540">
    <property type="entry name" value="P-loop containing nucleoside triphosphate hydrolases"/>
    <property type="match status" value="2"/>
</dbReference>
<keyword evidence="7" id="KW-0132">Cell division</keyword>
<keyword evidence="7" id="KW-0131">Cell cycle</keyword>
<dbReference type="InterPro" id="IPR027417">
    <property type="entry name" value="P-loop_NTPase"/>
</dbReference>
<keyword evidence="4" id="KW-0175">Coiled coil</keyword>
<keyword evidence="8" id="KW-1185">Reference proteome</keyword>
<dbReference type="Proteomes" id="UP000754710">
    <property type="component" value="Unassembled WGS sequence"/>
</dbReference>
<proteinExistence type="predicted"/>
<sequence length="1463" mass="156379">MRLSLTVVDGRTGCAVDSLVDLDPAQPVGDLVQPLTELLGDRVHSGFARRVPLWVDGVAVEPDRPVGVVGVRHGCVVSLFEPADLVAREVPHGVAELRVVSGPGAGRIHRLPLGDTVVGCGGPGWSLPDLRLPSDALTVSVAPDGSVAVTAPDALGARIDDGAALAALGERTPWPVGAYVFVGDTVLARAEVSDVTADVTTDADEALVDFNRPPRLLPPQRERSFHLPDPVPEVRKRPMPWVMVFAPMLLAVPMALFFGPRYLLFALFSPLMAIANFVSDRRAGRKDLLARQKEHDEELASVTERVDRALEAERSERRETGPDPATLLGQAIGPGPRLWERRASDPDYLRVRVGLTDLPATVTVEERRSKTAEAAPARRLAGVPAWLDLTRLGVVGLAGEDDTREPLAHWLVAQVALLHSPRDVRVTVLSDQHGESGWGWVRWLPHARVDADTVLLGTEQDSVGRRLAELAALVDARTELVRDKVRPVPDVLVVLDGARRLRTLPAVVDLLRRGPGVGVRVLCLDDEVRQLPEECRAVVVCEAGRVRIEETSSEHTADIVPDLVEPPWCETVARAVSPLRDTTPEEEAAGIPSSARLLELIDLDPPTPEGIGARWTRGRTTDVVVGAGYDGPFRVDLRRDGPHALVAGTTGAGKSELLQTLVASLAVANRPDELTFVLVDYKGGSAFKDCARLPHTVGMVTDLDAHLVSRALVSLGAELKRREHLLAGPGAKDLEDYWALQRTRPELPAIPRLVLVIDEFAGLAAELPDFVQGLVGIAQRGRSLGIHLVLATQRPSGVVSAEIRSNTNLRIALRVTDENDSRDVVDAPDAARIHKGTPGRAFARSGASTLMPFQSGRVGGRSPDADTGDRAAPAPLAWPVPWSAVGRPAPVRPQERVEQTDEADTDLAALVDAIGTTSRALGVPAQHRPWLDALPAVVLREDLPAPAARHGAAAGASVEPAAAAWMLEDLPALQEQRSRTFTLGRDGHLYVIGGPRSGRSTALRTLAGALADEVAVRDLHLYGLDCGNGALLGLGELPHTGAVVTRTQVERADRLLARLVALVEERQDRLGRGGFADLAELRATLPEGERPPYVVFLLDRWDGFTYSLGEVDGGRMTEQVMRLLRDGTSVGVHLVVSGDRSLVTGRMSTLVENRVVLRLADRGDYSVVGVPTREVPDTLPDGRALTPDPVVEGQVAVLAADLSGPGQNDAVRAIARRHAERDAATPAGLRPFRLEELPSSLPLDDALRARVGEAVAAATPGWTPLGVGGDDLRPLGLDLSATPVALVAGPPKSGRTNLLRFAVRAALDAGRPVLGLCPVDNALWRDLDLHGAGLRTDGLAQEELVDRLRELEAGTLVVVDDAELLKEGPLAPALLALVQQARGKGWRLVVAGSTAEIGSGYGGWVYELRKARQGLLLSPQSMSDGDIYSLRLLRSSLMARMHPGRGLLVDAAGGQDTVQVPLV</sequence>
<evidence type="ECO:0000256" key="3">
    <source>
        <dbReference type="PROSITE-ProRule" id="PRU00289"/>
    </source>
</evidence>
<keyword evidence="1 3" id="KW-0547">Nucleotide-binding</keyword>
<keyword evidence="5" id="KW-0812">Transmembrane</keyword>
<organism evidence="7 8">
    <name type="scientific">Nocardioides jiangsuensis</name>
    <dbReference type="NCBI Taxonomy" id="2866161"/>
    <lineage>
        <taxon>Bacteria</taxon>
        <taxon>Bacillati</taxon>
        <taxon>Actinomycetota</taxon>
        <taxon>Actinomycetes</taxon>
        <taxon>Propionibacteriales</taxon>
        <taxon>Nocardioidaceae</taxon>
        <taxon>Nocardioides</taxon>
    </lineage>
</organism>
<feature type="domain" description="FtsK" evidence="6">
    <location>
        <begin position="630"/>
        <end position="822"/>
    </location>
</feature>
<dbReference type="SMART" id="SM00382">
    <property type="entry name" value="AAA"/>
    <property type="match status" value="3"/>
</dbReference>
<feature type="binding site" evidence="3">
    <location>
        <begin position="993"/>
        <end position="1000"/>
    </location>
    <ligand>
        <name>ATP</name>
        <dbReference type="ChEBI" id="CHEBI:30616"/>
    </ligand>
</feature>
<keyword evidence="5" id="KW-0472">Membrane</keyword>
<protein>
    <submittedName>
        <fullName evidence="7">Cell division protein FtsK</fullName>
    </submittedName>
</protein>
<dbReference type="CDD" id="cd01127">
    <property type="entry name" value="TrwB_TraG_TraD_VirD4"/>
    <property type="match status" value="1"/>
</dbReference>
<gene>
    <name evidence="7" type="ORF">K1X13_16220</name>
</gene>
<feature type="transmembrane region" description="Helical" evidence="5">
    <location>
        <begin position="239"/>
        <end position="256"/>
    </location>
</feature>
<dbReference type="Pfam" id="PF01580">
    <property type="entry name" value="FtsK_SpoIIIE"/>
    <property type="match status" value="2"/>
</dbReference>
<evidence type="ECO:0000256" key="4">
    <source>
        <dbReference type="SAM" id="Coils"/>
    </source>
</evidence>
<reference evidence="7 8" key="1">
    <citation type="submission" date="2021-08" db="EMBL/GenBank/DDBJ databases">
        <title>Nocardioides bacterium WL0053 sp. nov., isolated from the sediment.</title>
        <authorList>
            <person name="Wang L."/>
            <person name="Zhang D."/>
            <person name="Zhang A."/>
        </authorList>
    </citation>
    <scope>NUCLEOTIDE SEQUENCE [LARGE SCALE GENOMIC DNA]</scope>
    <source>
        <strain evidence="7 8">WL0053</strain>
    </source>
</reference>
<dbReference type="GO" id="GO:0051301">
    <property type="term" value="P:cell division"/>
    <property type="evidence" value="ECO:0007669"/>
    <property type="project" value="UniProtKB-KW"/>
</dbReference>
<evidence type="ECO:0000256" key="2">
    <source>
        <dbReference type="ARBA" id="ARBA00022840"/>
    </source>
</evidence>